<dbReference type="CDD" id="cd01733">
    <property type="entry name" value="LSm10"/>
    <property type="match status" value="1"/>
</dbReference>
<dbReference type="RefSeq" id="XP_002112563.1">
    <property type="nucleotide sequence ID" value="XM_002112527.1"/>
</dbReference>
<dbReference type="PANTHER" id="PTHR21196:SF1">
    <property type="entry name" value="U7 SNRNA-ASSOCIATED SM-LIKE PROTEIN LSM10"/>
    <property type="match status" value="1"/>
</dbReference>
<dbReference type="GO" id="GO:0071208">
    <property type="term" value="F:histone pre-mRNA DCP binding"/>
    <property type="evidence" value="ECO:0000318"/>
    <property type="project" value="GO_Central"/>
</dbReference>
<dbReference type="PANTHER" id="PTHR21196">
    <property type="entry name" value="U7 SNRNA-ASSOCIATED SM-LIKE PROTEIN LSM10"/>
    <property type="match status" value="1"/>
</dbReference>
<evidence type="ECO:0000313" key="2">
    <source>
        <dbReference type="EMBL" id="EDV24673.1"/>
    </source>
</evidence>
<dbReference type="InterPro" id="IPR052840">
    <property type="entry name" value="U7_snRNA_Sm-like"/>
</dbReference>
<dbReference type="InterPro" id="IPR001163">
    <property type="entry name" value="Sm_dom_euk/arc"/>
</dbReference>
<dbReference type="AlphaFoldDB" id="B3RWD7"/>
<dbReference type="InterPro" id="IPR010920">
    <property type="entry name" value="LSM_dom_sf"/>
</dbReference>
<gene>
    <name evidence="2" type="ORF">TRIADDRAFT_24947</name>
</gene>
<dbReference type="FunCoup" id="B3RWD7">
    <property type="interactions" value="306"/>
</dbReference>
<feature type="domain" description="Sm" evidence="1">
    <location>
        <begin position="24"/>
        <end position="89"/>
    </location>
</feature>
<sequence length="115" mass="13179">MDKSKQQVWLSIREQKSSENTLLCLLQGLQGVTTIIELVNEQKIHGKIDSVDGYSNVTMSDADILTLNGKRLHCPMIFIQGRKIRYAHIPPHIDISKTINRSLGNLRRMRANIRR</sequence>
<dbReference type="SMART" id="SM00651">
    <property type="entry name" value="Sm"/>
    <property type="match status" value="1"/>
</dbReference>
<dbReference type="STRING" id="10228.B3RWD7"/>
<reference evidence="2 3" key="1">
    <citation type="journal article" date="2008" name="Nature">
        <title>The Trichoplax genome and the nature of placozoans.</title>
        <authorList>
            <person name="Srivastava M."/>
            <person name="Begovic E."/>
            <person name="Chapman J."/>
            <person name="Putnam N.H."/>
            <person name="Hellsten U."/>
            <person name="Kawashima T."/>
            <person name="Kuo A."/>
            <person name="Mitros T."/>
            <person name="Salamov A."/>
            <person name="Carpenter M.L."/>
            <person name="Signorovitch A.Y."/>
            <person name="Moreno M.A."/>
            <person name="Kamm K."/>
            <person name="Grimwood J."/>
            <person name="Schmutz J."/>
            <person name="Shapiro H."/>
            <person name="Grigoriev I.V."/>
            <person name="Buss L.W."/>
            <person name="Schierwater B."/>
            <person name="Dellaporta S.L."/>
            <person name="Rokhsar D.S."/>
        </authorList>
    </citation>
    <scope>NUCLEOTIDE SEQUENCE [LARGE SCALE GENOMIC DNA]</scope>
    <source>
        <strain evidence="2 3">Grell-BS-1999</strain>
    </source>
</reference>
<dbReference type="GO" id="GO:0006398">
    <property type="term" value="P:mRNA 3'-end processing by stem-loop binding and cleavage"/>
    <property type="evidence" value="ECO:0000318"/>
    <property type="project" value="GO_Central"/>
</dbReference>
<dbReference type="PhylomeDB" id="B3RWD7"/>
<dbReference type="KEGG" id="tad:TRIADDRAFT_24947"/>
<dbReference type="OrthoDB" id="10256176at2759"/>
<dbReference type="GO" id="GO:0071254">
    <property type="term" value="C:cytoplasmic U snRNP body"/>
    <property type="evidence" value="ECO:0000318"/>
    <property type="project" value="GO_Central"/>
</dbReference>
<dbReference type="GeneID" id="6754222"/>
<dbReference type="eggNOG" id="KOG3428">
    <property type="taxonomic scope" value="Eukaryota"/>
</dbReference>
<dbReference type="OMA" id="IADGHMT"/>
<evidence type="ECO:0000313" key="3">
    <source>
        <dbReference type="Proteomes" id="UP000009022"/>
    </source>
</evidence>
<name>B3RWD7_TRIAD</name>
<accession>B3RWD7</accession>
<dbReference type="Pfam" id="PF01423">
    <property type="entry name" value="LSM"/>
    <property type="match status" value="1"/>
</dbReference>
<dbReference type="CTD" id="6754222"/>
<evidence type="ECO:0000259" key="1">
    <source>
        <dbReference type="SMART" id="SM00651"/>
    </source>
</evidence>
<dbReference type="HOGENOM" id="CLU_141832_1_0_1"/>
<dbReference type="Gene3D" id="2.30.30.100">
    <property type="match status" value="1"/>
</dbReference>
<dbReference type="InParanoid" id="B3RWD7"/>
<dbReference type="Proteomes" id="UP000009022">
    <property type="component" value="Unassembled WGS sequence"/>
</dbReference>
<organism evidence="2 3">
    <name type="scientific">Trichoplax adhaerens</name>
    <name type="common">Trichoplax reptans</name>
    <dbReference type="NCBI Taxonomy" id="10228"/>
    <lineage>
        <taxon>Eukaryota</taxon>
        <taxon>Metazoa</taxon>
        <taxon>Placozoa</taxon>
        <taxon>Uniplacotomia</taxon>
        <taxon>Trichoplacea</taxon>
        <taxon>Trichoplacidae</taxon>
        <taxon>Trichoplax</taxon>
    </lineage>
</organism>
<proteinExistence type="predicted"/>
<dbReference type="GO" id="GO:0016604">
    <property type="term" value="C:nuclear body"/>
    <property type="evidence" value="ECO:0000318"/>
    <property type="project" value="GO_Central"/>
</dbReference>
<dbReference type="GO" id="GO:0071209">
    <property type="term" value="F:U7 snRNA binding"/>
    <property type="evidence" value="ECO:0000318"/>
    <property type="project" value="GO_Central"/>
</dbReference>
<protein>
    <recommendedName>
        <fullName evidence="1">Sm domain-containing protein</fullName>
    </recommendedName>
</protein>
<keyword evidence="3" id="KW-1185">Reference proteome</keyword>
<dbReference type="SUPFAM" id="SSF50182">
    <property type="entry name" value="Sm-like ribonucleoproteins"/>
    <property type="match status" value="1"/>
</dbReference>
<dbReference type="EMBL" id="DS985245">
    <property type="protein sequence ID" value="EDV24673.1"/>
    <property type="molecule type" value="Genomic_DNA"/>
</dbReference>